<organism evidence="9 10">
    <name type="scientific">Penicillium fimorum</name>
    <dbReference type="NCBI Taxonomy" id="1882269"/>
    <lineage>
        <taxon>Eukaryota</taxon>
        <taxon>Fungi</taxon>
        <taxon>Dikarya</taxon>
        <taxon>Ascomycota</taxon>
        <taxon>Pezizomycotina</taxon>
        <taxon>Eurotiomycetes</taxon>
        <taxon>Eurotiomycetidae</taxon>
        <taxon>Eurotiales</taxon>
        <taxon>Aspergillaceae</taxon>
        <taxon>Penicillium</taxon>
    </lineage>
</organism>
<name>A0A9W9XPI3_9EURO</name>
<feature type="compositionally biased region" description="Polar residues" evidence="7">
    <location>
        <begin position="218"/>
        <end position="229"/>
    </location>
</feature>
<sequence length="686" mass="76764">MAGNISISPFLFHRCFQQAWSGSRRARVNYGSTKYGKKPGDKDILQLPRRFGIAVSGGADSMALAYLCKQLERSPDVAGAISVTAFVVDHRARPESTVEAQKVAGWLRDMNIRTHILSLDWSEIISNQNQLSSTKSGASSPLPSAFETHARRLRFQALGIACHEFKLETLLLGHHQDDNVETTIWRLSTGATGLGLGGIPEVARIPECHGFFGASESWSTTSIPTRSPTKPQPKVRFDNQKNGFISFPGSNTRTDKIYSSLTSNVKMASPGIFICRPLLSFTKTSLLETCHKNQIPYVSDPTNFDPTLTPRNAIRSLRTSNSLPRALESQSILSLIRSSQDLLQRSNELSNYLLSSQCRILDFNPKTGSAVIQFLETSPASMDPQLATLSASRMRQIQTIVLRRITELLSPFPDSHFSLRSYEPLVSNVFPGPDGSGSHGADAKSNDQKRNKAFTVAGVLYQRLSNEDSTFDKSQDTHLGDNVWLLSRQPFMKNRDPVTQINVSPSGSFTPWVLWDNRYWMRLRLVPIDCDPSELEDHLISVPLTIRPFHKFDIERIRKDAVISRQGQMKDSAAGQKIPGTFEHLKAILSTEAPAQLRFTLPVISREGIISKPGKPLGQKVWQQLALPTLDYRLSGHSTKYSSPSEVELIHLRCRWKLKWQWMYKMIDTEALRLMGWPVGKSTEDS</sequence>
<feature type="domain" description="tRNA(Ile)-lysidine/2-thiocytidine synthase N-terminal" evidence="8">
    <location>
        <begin position="51"/>
        <end position="205"/>
    </location>
</feature>
<dbReference type="OrthoDB" id="434144at2759"/>
<feature type="region of interest" description="Disordered" evidence="7">
    <location>
        <begin position="218"/>
        <end position="241"/>
    </location>
</feature>
<evidence type="ECO:0000256" key="6">
    <source>
        <dbReference type="ARBA" id="ARBA00048539"/>
    </source>
</evidence>
<evidence type="ECO:0000313" key="10">
    <source>
        <dbReference type="Proteomes" id="UP001149954"/>
    </source>
</evidence>
<dbReference type="InterPro" id="IPR012094">
    <property type="entry name" value="tRNA_Ile_lys_synt"/>
</dbReference>
<dbReference type="Proteomes" id="UP001149954">
    <property type="component" value="Unassembled WGS sequence"/>
</dbReference>
<dbReference type="Pfam" id="PF01171">
    <property type="entry name" value="ATP_bind_3"/>
    <property type="match status" value="2"/>
</dbReference>
<feature type="domain" description="tRNA(Ile)-lysidine/2-thiocytidine synthase N-terminal" evidence="8">
    <location>
        <begin position="270"/>
        <end position="316"/>
    </location>
</feature>
<accession>A0A9W9XPI3</accession>
<keyword evidence="10" id="KW-1185">Reference proteome</keyword>
<gene>
    <name evidence="9" type="ORF">N7463_008775</name>
</gene>
<evidence type="ECO:0000313" key="9">
    <source>
        <dbReference type="EMBL" id="KAJ5496788.1"/>
    </source>
</evidence>
<dbReference type="GO" id="GO:0005524">
    <property type="term" value="F:ATP binding"/>
    <property type="evidence" value="ECO:0007669"/>
    <property type="project" value="UniProtKB-KW"/>
</dbReference>
<reference evidence="9" key="2">
    <citation type="journal article" date="2023" name="IMA Fungus">
        <title>Comparative genomic study of the Penicillium genus elucidates a diverse pangenome and 15 lateral gene transfer events.</title>
        <authorList>
            <person name="Petersen C."/>
            <person name="Sorensen T."/>
            <person name="Nielsen M.R."/>
            <person name="Sondergaard T.E."/>
            <person name="Sorensen J.L."/>
            <person name="Fitzpatrick D.A."/>
            <person name="Frisvad J.C."/>
            <person name="Nielsen K.L."/>
        </authorList>
    </citation>
    <scope>NUCLEOTIDE SEQUENCE</scope>
    <source>
        <strain evidence="9">IBT 29495</strain>
    </source>
</reference>
<dbReference type="GO" id="GO:0008033">
    <property type="term" value="P:tRNA processing"/>
    <property type="evidence" value="ECO:0007669"/>
    <property type="project" value="UniProtKB-KW"/>
</dbReference>
<dbReference type="Gene3D" id="3.40.50.620">
    <property type="entry name" value="HUPs"/>
    <property type="match status" value="1"/>
</dbReference>
<comment type="caution">
    <text evidence="9">The sequence shown here is derived from an EMBL/GenBank/DDBJ whole genome shotgun (WGS) entry which is preliminary data.</text>
</comment>
<dbReference type="AlphaFoldDB" id="A0A9W9XPI3"/>
<dbReference type="InterPro" id="IPR014729">
    <property type="entry name" value="Rossmann-like_a/b/a_fold"/>
</dbReference>
<dbReference type="PANTHER" id="PTHR43033">
    <property type="entry name" value="TRNA(ILE)-LYSIDINE SYNTHASE-RELATED"/>
    <property type="match status" value="1"/>
</dbReference>
<evidence type="ECO:0000256" key="7">
    <source>
        <dbReference type="SAM" id="MobiDB-lite"/>
    </source>
</evidence>
<protein>
    <recommendedName>
        <fullName evidence="1">tRNA(Ile)-lysidine synthetase</fullName>
        <ecNumber evidence="1">6.3.4.19</ecNumber>
    </recommendedName>
</protein>
<dbReference type="EC" id="6.3.4.19" evidence="1"/>
<dbReference type="GO" id="GO:0032267">
    <property type="term" value="F:tRNA(Ile)-lysidine synthase activity"/>
    <property type="evidence" value="ECO:0007669"/>
    <property type="project" value="UniProtKB-EC"/>
</dbReference>
<comment type="catalytic activity">
    <reaction evidence="6">
        <text>cytidine(34) in tRNA(Ile2) + L-lysine + ATP = lysidine(34) in tRNA(Ile2) + AMP + diphosphate + H(+)</text>
        <dbReference type="Rhea" id="RHEA:43744"/>
        <dbReference type="Rhea" id="RHEA-COMP:10625"/>
        <dbReference type="Rhea" id="RHEA-COMP:10670"/>
        <dbReference type="ChEBI" id="CHEBI:15378"/>
        <dbReference type="ChEBI" id="CHEBI:30616"/>
        <dbReference type="ChEBI" id="CHEBI:32551"/>
        <dbReference type="ChEBI" id="CHEBI:33019"/>
        <dbReference type="ChEBI" id="CHEBI:82748"/>
        <dbReference type="ChEBI" id="CHEBI:83665"/>
        <dbReference type="ChEBI" id="CHEBI:456215"/>
        <dbReference type="EC" id="6.3.4.19"/>
    </reaction>
</comment>
<reference evidence="9" key="1">
    <citation type="submission" date="2022-12" db="EMBL/GenBank/DDBJ databases">
        <authorList>
            <person name="Petersen C."/>
        </authorList>
    </citation>
    <scope>NUCLEOTIDE SEQUENCE</scope>
    <source>
        <strain evidence="9">IBT 29495</strain>
    </source>
</reference>
<keyword evidence="3" id="KW-0819">tRNA processing</keyword>
<keyword evidence="4" id="KW-0547">Nucleotide-binding</keyword>
<evidence type="ECO:0000256" key="5">
    <source>
        <dbReference type="ARBA" id="ARBA00022840"/>
    </source>
</evidence>
<evidence type="ECO:0000256" key="2">
    <source>
        <dbReference type="ARBA" id="ARBA00022598"/>
    </source>
</evidence>
<dbReference type="HAMAP" id="MF_01161">
    <property type="entry name" value="tRNA_Ile_lys_synt"/>
    <property type="match status" value="1"/>
</dbReference>
<evidence type="ECO:0000256" key="4">
    <source>
        <dbReference type="ARBA" id="ARBA00022741"/>
    </source>
</evidence>
<dbReference type="SUPFAM" id="SSF52402">
    <property type="entry name" value="Adenine nucleotide alpha hydrolases-like"/>
    <property type="match status" value="1"/>
</dbReference>
<dbReference type="CDD" id="cd01992">
    <property type="entry name" value="TilS_N"/>
    <property type="match status" value="1"/>
</dbReference>
<evidence type="ECO:0000256" key="3">
    <source>
        <dbReference type="ARBA" id="ARBA00022694"/>
    </source>
</evidence>
<evidence type="ECO:0000256" key="1">
    <source>
        <dbReference type="ARBA" id="ARBA00013267"/>
    </source>
</evidence>
<dbReference type="PANTHER" id="PTHR43033:SF1">
    <property type="entry name" value="TRNA(ILE)-LYSIDINE SYNTHASE-RELATED"/>
    <property type="match status" value="1"/>
</dbReference>
<keyword evidence="2" id="KW-0436">Ligase</keyword>
<dbReference type="InterPro" id="IPR012795">
    <property type="entry name" value="tRNA_Ile_lys_synt_N"/>
</dbReference>
<dbReference type="InterPro" id="IPR011063">
    <property type="entry name" value="TilS/TtcA_N"/>
</dbReference>
<proteinExistence type="inferred from homology"/>
<dbReference type="EMBL" id="JAPWDS010000005">
    <property type="protein sequence ID" value="KAJ5496788.1"/>
    <property type="molecule type" value="Genomic_DNA"/>
</dbReference>
<keyword evidence="5" id="KW-0067">ATP-binding</keyword>
<evidence type="ECO:0000259" key="8">
    <source>
        <dbReference type="Pfam" id="PF01171"/>
    </source>
</evidence>